<dbReference type="SUPFAM" id="SSF47781">
    <property type="entry name" value="RuvA domain 2-like"/>
    <property type="match status" value="1"/>
</dbReference>
<evidence type="ECO:0000313" key="3">
    <source>
        <dbReference type="Proteomes" id="UP001209229"/>
    </source>
</evidence>
<sequence length="671" mass="77247">MKKFILTSILFYSIQLNAQNVINNNNITSQIIEYLAENGISPEQNDQSFNDLIELSEHPININTLDKEFLERLLFLSDFQIQELLKFIKNYSPISSKYQLQAINNFSPELIETLSLFVTYGEPSMTKTKSYLKAKTLIRDVFEYEKPKGYQINDSSGYLGNHHHVYTKTLFEYGSNISCGFVYDKDPGEKFFDQNNKPEFLSGFAEYKSNKTINHIIIGDYHATFGQGLAISTGTNMGKAGDIFLIRKRNNGIKRNTSASEVNFLRGIASSLDWKSLTITTFLSSKHIDANTIYDSLSFKKTATSLPTTGYHRTLNELAIKNTLLQETLGANISYQYRNLSLSAGTYYQKTDIDSIESNELYKQLNPPSNQTNNSWLAYNYGHKNFIVFGELACNSTGNLAFINGILLRPTSNISTSILYRNISMHYNSPWINSITESSNPNGESGAYFGIKALPLKNLEIQSYIDMFKFRWLKYNTNKPSDGYELSFKAQYQLAQNSNIYILYKEKEKDRNISNETTTYTIEKYNLKKIRANIQFEASQNWTLQCRVEKSFYNTLNQKSDGTLAFANLNYHLNNKKFSCSFRYGIFDIENYDSRIYTYENDLLYNFSVPSFQDKGSRTYLLTQWKANKYITLWFKAAQTWYSNKKEIGSGLQTIKGNTKTNFKIQLQVKI</sequence>
<reference evidence="2" key="1">
    <citation type="submission" date="2022-10" db="EMBL/GenBank/DDBJ databases">
        <authorList>
            <person name="Yu W.X."/>
        </authorList>
    </citation>
    <scope>NUCLEOTIDE SEQUENCE</scope>
    <source>
        <strain evidence="2">AAT</strain>
    </source>
</reference>
<dbReference type="Proteomes" id="UP001209229">
    <property type="component" value="Unassembled WGS sequence"/>
</dbReference>
<evidence type="ECO:0000313" key="2">
    <source>
        <dbReference type="EMBL" id="MCW3784847.1"/>
    </source>
</evidence>
<accession>A0AAE3SDH0</accession>
<gene>
    <name evidence="2" type="ORF">OM075_00130</name>
</gene>
<dbReference type="RefSeq" id="WP_301188418.1">
    <property type="nucleotide sequence ID" value="NZ_JAPDPJ010000001.1"/>
</dbReference>
<proteinExistence type="predicted"/>
<organism evidence="2 3">
    <name type="scientific">Plebeiibacterium sediminum</name>
    <dbReference type="NCBI Taxonomy" id="2992112"/>
    <lineage>
        <taxon>Bacteria</taxon>
        <taxon>Pseudomonadati</taxon>
        <taxon>Bacteroidota</taxon>
        <taxon>Bacteroidia</taxon>
        <taxon>Marinilabiliales</taxon>
        <taxon>Marinilabiliaceae</taxon>
        <taxon>Plebeiibacterium</taxon>
    </lineage>
</organism>
<name>A0AAE3SDH0_9BACT</name>
<feature type="chain" id="PRO_5042096957" evidence="1">
    <location>
        <begin position="19"/>
        <end position="671"/>
    </location>
</feature>
<keyword evidence="1" id="KW-0732">Signal</keyword>
<protein>
    <submittedName>
        <fullName evidence="2">Helix-hairpin-helix domain-containing protein</fullName>
    </submittedName>
</protein>
<feature type="signal peptide" evidence="1">
    <location>
        <begin position="1"/>
        <end position="18"/>
    </location>
</feature>
<evidence type="ECO:0000256" key="1">
    <source>
        <dbReference type="SAM" id="SignalP"/>
    </source>
</evidence>
<keyword evidence="3" id="KW-1185">Reference proteome</keyword>
<comment type="caution">
    <text evidence="2">The sequence shown here is derived from an EMBL/GenBank/DDBJ whole genome shotgun (WGS) entry which is preliminary data.</text>
</comment>
<dbReference type="EMBL" id="JAPDPJ010000001">
    <property type="protein sequence ID" value="MCW3784847.1"/>
    <property type="molecule type" value="Genomic_DNA"/>
</dbReference>
<dbReference type="InterPro" id="IPR010994">
    <property type="entry name" value="RuvA_2-like"/>
</dbReference>
<dbReference type="AlphaFoldDB" id="A0AAE3SDH0"/>